<accession>A0A7D6ZIY4</accession>
<dbReference type="InterPro" id="IPR034660">
    <property type="entry name" value="DinB/YfiT-like"/>
</dbReference>
<dbReference type="Gene3D" id="1.20.120.450">
    <property type="entry name" value="dinb family like domain"/>
    <property type="match status" value="1"/>
</dbReference>
<feature type="domain" description="Mycothiol-dependent maleylpyruvate isomerase metal-binding" evidence="1">
    <location>
        <begin position="13"/>
        <end position="130"/>
    </location>
</feature>
<dbReference type="InterPro" id="IPR017520">
    <property type="entry name" value="CHP03086"/>
</dbReference>
<dbReference type="InterPro" id="IPR024344">
    <property type="entry name" value="MDMPI_metal-binding"/>
</dbReference>
<proteinExistence type="predicted"/>
<dbReference type="NCBIfam" id="TIGR03083">
    <property type="entry name" value="maleylpyruvate isomerase family mycothiol-dependent enzyme"/>
    <property type="match status" value="1"/>
</dbReference>
<dbReference type="KEGG" id="nhu:H0264_07495"/>
<organism evidence="2 3">
    <name type="scientific">Nocardia huaxiensis</name>
    <dbReference type="NCBI Taxonomy" id="2755382"/>
    <lineage>
        <taxon>Bacteria</taxon>
        <taxon>Bacillati</taxon>
        <taxon>Actinomycetota</taxon>
        <taxon>Actinomycetes</taxon>
        <taxon>Mycobacteriales</taxon>
        <taxon>Nocardiaceae</taxon>
        <taxon>Nocardia</taxon>
    </lineage>
</organism>
<dbReference type="EMBL" id="CP059399">
    <property type="protein sequence ID" value="QLY32119.1"/>
    <property type="molecule type" value="Genomic_DNA"/>
</dbReference>
<evidence type="ECO:0000259" key="1">
    <source>
        <dbReference type="Pfam" id="PF11716"/>
    </source>
</evidence>
<dbReference type="NCBIfam" id="TIGR03086">
    <property type="entry name" value="TIGR03086 family metal-binding protein"/>
    <property type="match status" value="1"/>
</dbReference>
<gene>
    <name evidence="2" type="ORF">H0264_07495</name>
</gene>
<dbReference type="Proteomes" id="UP000515512">
    <property type="component" value="Chromosome"/>
</dbReference>
<dbReference type="RefSeq" id="WP_181583292.1">
    <property type="nucleotide sequence ID" value="NZ_CP059399.1"/>
</dbReference>
<name>A0A7D6ZIY4_9NOCA</name>
<evidence type="ECO:0000313" key="3">
    <source>
        <dbReference type="Proteomes" id="UP000515512"/>
    </source>
</evidence>
<dbReference type="InterPro" id="IPR017517">
    <property type="entry name" value="Maleyloyr_isom"/>
</dbReference>
<dbReference type="SUPFAM" id="SSF109854">
    <property type="entry name" value="DinB/YfiT-like putative metalloenzymes"/>
    <property type="match status" value="1"/>
</dbReference>
<dbReference type="GO" id="GO:0046872">
    <property type="term" value="F:metal ion binding"/>
    <property type="evidence" value="ECO:0007669"/>
    <property type="project" value="InterPro"/>
</dbReference>
<protein>
    <submittedName>
        <fullName evidence="2">TIGR03086 family protein</fullName>
    </submittedName>
</protein>
<evidence type="ECO:0000313" key="2">
    <source>
        <dbReference type="EMBL" id="QLY32119.1"/>
    </source>
</evidence>
<sequence>MADKDPALDLMERAVAQMADVIAAIRPDQAELPTPCENWPVRRVLGHLLGQILPNFTVAARGATPDWQASEEEFGPDWAAEFRTRAAELLAAWHSADLDGEAPVPGGGTAPLRARTDQQITEFAMHAWDLTRATGQDRELDPELAEHGLAWSKRILEPEFRGTGKAFGLEIPVPDDASAYDRLAGWFGRDPHWKPGLTG</sequence>
<reference evidence="2 3" key="1">
    <citation type="submission" date="2020-07" db="EMBL/GenBank/DDBJ databases">
        <authorList>
            <person name="Zhuang K."/>
            <person name="Ran Y."/>
        </authorList>
    </citation>
    <scope>NUCLEOTIDE SEQUENCE [LARGE SCALE GENOMIC DNA]</scope>
    <source>
        <strain evidence="2 3">WCH-YHL-001</strain>
    </source>
</reference>
<keyword evidence="3" id="KW-1185">Reference proteome</keyword>
<dbReference type="AlphaFoldDB" id="A0A7D6ZIY4"/>
<dbReference type="Pfam" id="PF11716">
    <property type="entry name" value="MDMPI_N"/>
    <property type="match status" value="1"/>
</dbReference>